<dbReference type="EMBL" id="SHBI01000002">
    <property type="protein sequence ID" value="RZO22762.1"/>
    <property type="molecule type" value="Genomic_DNA"/>
</dbReference>
<dbReference type="AlphaFoldDB" id="A0A520MNH2"/>
<protein>
    <recommendedName>
        <fullName evidence="7">Glutamate-1-semialdehyde 2,1-aminomutase</fullName>
        <shortName evidence="7">GSA</shortName>
        <ecNumber evidence="7">5.4.3.8</ecNumber>
    </recommendedName>
    <alternativeName>
        <fullName evidence="7">Glutamate-1-semialdehyde aminotransferase</fullName>
        <shortName evidence="7">GSA-AT</shortName>
    </alternativeName>
</protein>
<evidence type="ECO:0000313" key="9">
    <source>
        <dbReference type="Proteomes" id="UP000315782"/>
    </source>
</evidence>
<evidence type="ECO:0000256" key="5">
    <source>
        <dbReference type="ARBA" id="ARBA00023235"/>
    </source>
</evidence>
<dbReference type="Pfam" id="PF00202">
    <property type="entry name" value="Aminotran_3"/>
    <property type="match status" value="1"/>
</dbReference>
<dbReference type="InterPro" id="IPR049704">
    <property type="entry name" value="Aminotrans_3_PPA_site"/>
</dbReference>
<comment type="subcellular location">
    <subcellularLocation>
        <location evidence="7">Cytoplasm</location>
    </subcellularLocation>
</comment>
<proteinExistence type="inferred from homology"/>
<dbReference type="InterPro" id="IPR004639">
    <property type="entry name" value="4pyrrol_synth_GluAld_NH2Trfase"/>
</dbReference>
<comment type="pathway">
    <text evidence="2">Porphyrin-containing compound metabolism; protoporphyrin-IX biosynthesis; 5-aminolevulinate from L-glutamyl-tRNA(Glu): step 2/2.</text>
</comment>
<keyword evidence="5 7" id="KW-0413">Isomerase</keyword>
<evidence type="ECO:0000256" key="2">
    <source>
        <dbReference type="ARBA" id="ARBA00004819"/>
    </source>
</evidence>
<dbReference type="GO" id="GO:0030170">
    <property type="term" value="F:pyridoxal phosphate binding"/>
    <property type="evidence" value="ECO:0007669"/>
    <property type="project" value="InterPro"/>
</dbReference>
<comment type="subunit">
    <text evidence="7">Homodimer.</text>
</comment>
<comment type="catalytic activity">
    <reaction evidence="7">
        <text>(S)-4-amino-5-oxopentanoate = 5-aminolevulinate</text>
        <dbReference type="Rhea" id="RHEA:14265"/>
        <dbReference type="ChEBI" id="CHEBI:57501"/>
        <dbReference type="ChEBI" id="CHEBI:356416"/>
        <dbReference type="EC" id="5.4.3.8"/>
    </reaction>
</comment>
<name>A0A520MNH2_9GAMM</name>
<dbReference type="UniPathway" id="UPA00251">
    <property type="reaction ID" value="UER00317"/>
</dbReference>
<evidence type="ECO:0000313" key="8">
    <source>
        <dbReference type="EMBL" id="RZO22762.1"/>
    </source>
</evidence>
<sequence length="429" mass="46335">MNNINKSLELFKEAELLMPGGVNSPVRAFKNINGNPIFFEKAKGAYLYDADGNEYIDYIGSWGPMIMGHSHPKIVEAVKNQVELGTSYGAPTGLESDVARLIKKCIPSIEKIRMVNSGTEATMSAIRLARGYTGRNKIIKFDGCYHGHVDSLLIKAGSGVSTFGLPDSPGVPDDLAKHTLSSPYNDIDAFVVAFNSVKDDLAAVIIEPIAGNMGFVPGELKFLQTLRDLTSKNNSLLIFDEVMSGFRVSLGGAQEIFDIAPDLTTLGKVIGGGLPVGAFGGKKEIMDCLSPIGPVYQAGTLSGNPLAMAAGSSLLNLIIEENPYQELENHASMLLGEMKNIMNSAGIPFSTNQIGGMFGFFFSEKLPKNIEEVSETDDNLFSNFLNSCMNNGIYFAPSKYEAGFISFMHKELEIDKTLGIVKDIIKKGI</sequence>
<dbReference type="GO" id="GO:0005737">
    <property type="term" value="C:cytoplasm"/>
    <property type="evidence" value="ECO:0007669"/>
    <property type="project" value="UniProtKB-SubCell"/>
</dbReference>
<dbReference type="Gene3D" id="3.90.1150.10">
    <property type="entry name" value="Aspartate Aminotransferase, domain 1"/>
    <property type="match status" value="1"/>
</dbReference>
<dbReference type="InterPro" id="IPR015424">
    <property type="entry name" value="PyrdxlP-dep_Trfase"/>
</dbReference>
<dbReference type="Proteomes" id="UP000315782">
    <property type="component" value="Unassembled WGS sequence"/>
</dbReference>
<dbReference type="InterPro" id="IPR015421">
    <property type="entry name" value="PyrdxlP-dep_Trfase_major"/>
</dbReference>
<evidence type="ECO:0000256" key="4">
    <source>
        <dbReference type="ARBA" id="ARBA00022898"/>
    </source>
</evidence>
<reference evidence="8 9" key="1">
    <citation type="submission" date="2019-02" db="EMBL/GenBank/DDBJ databases">
        <title>Prokaryotic population dynamics and viral predation in marine succession experiment using metagenomics: the confinement effect.</title>
        <authorList>
            <person name="Haro-Moreno J.M."/>
            <person name="Rodriguez-Valera F."/>
            <person name="Lopez-Perez M."/>
        </authorList>
    </citation>
    <scope>NUCLEOTIDE SEQUENCE [LARGE SCALE GENOMIC DNA]</scope>
    <source>
        <strain evidence="8">MED-G163</strain>
    </source>
</reference>
<dbReference type="HAMAP" id="MF_00375">
    <property type="entry name" value="HemL_aminotrans_3"/>
    <property type="match status" value="1"/>
</dbReference>
<comment type="similarity">
    <text evidence="3 7">Belongs to the class-III pyridoxal-phosphate-dependent aminotransferase family. HemL subfamily.</text>
</comment>
<dbReference type="EC" id="5.4.3.8" evidence="7"/>
<evidence type="ECO:0000256" key="1">
    <source>
        <dbReference type="ARBA" id="ARBA00001933"/>
    </source>
</evidence>
<evidence type="ECO:0000256" key="6">
    <source>
        <dbReference type="ARBA" id="ARBA00023244"/>
    </source>
</evidence>
<dbReference type="GO" id="GO:0042286">
    <property type="term" value="F:glutamate-1-semialdehyde 2,1-aminomutase activity"/>
    <property type="evidence" value="ECO:0007669"/>
    <property type="project" value="UniProtKB-UniRule"/>
</dbReference>
<dbReference type="GO" id="GO:0006782">
    <property type="term" value="P:protoporphyrinogen IX biosynthetic process"/>
    <property type="evidence" value="ECO:0007669"/>
    <property type="project" value="UniProtKB-UniRule"/>
</dbReference>
<dbReference type="InterPro" id="IPR005814">
    <property type="entry name" value="Aminotrans_3"/>
</dbReference>
<dbReference type="GO" id="GO:0008483">
    <property type="term" value="F:transaminase activity"/>
    <property type="evidence" value="ECO:0007669"/>
    <property type="project" value="InterPro"/>
</dbReference>
<dbReference type="PANTHER" id="PTHR43713:SF3">
    <property type="entry name" value="GLUTAMATE-1-SEMIALDEHYDE 2,1-AMINOMUTASE 1, CHLOROPLASTIC-RELATED"/>
    <property type="match status" value="1"/>
</dbReference>
<evidence type="ECO:0000256" key="7">
    <source>
        <dbReference type="HAMAP-Rule" id="MF_00375"/>
    </source>
</evidence>
<dbReference type="FunFam" id="3.40.640.10:FF:000021">
    <property type="entry name" value="Glutamate-1-semialdehyde 2,1-aminomutase"/>
    <property type="match status" value="1"/>
</dbReference>
<dbReference type="PANTHER" id="PTHR43713">
    <property type="entry name" value="GLUTAMATE-1-SEMIALDEHYDE 2,1-AMINOMUTASE"/>
    <property type="match status" value="1"/>
</dbReference>
<feature type="modified residue" description="N6-(pyridoxal phosphate)lysine" evidence="7">
    <location>
        <position position="268"/>
    </location>
</feature>
<keyword evidence="4 7" id="KW-0663">Pyridoxal phosphate</keyword>
<dbReference type="CDD" id="cd00610">
    <property type="entry name" value="OAT_like"/>
    <property type="match status" value="1"/>
</dbReference>
<comment type="caution">
    <text evidence="8">The sequence shown here is derived from an EMBL/GenBank/DDBJ whole genome shotgun (WGS) entry which is preliminary data.</text>
</comment>
<dbReference type="SUPFAM" id="SSF53383">
    <property type="entry name" value="PLP-dependent transferases"/>
    <property type="match status" value="1"/>
</dbReference>
<evidence type="ECO:0000256" key="3">
    <source>
        <dbReference type="ARBA" id="ARBA00008981"/>
    </source>
</evidence>
<dbReference type="NCBIfam" id="NF000818">
    <property type="entry name" value="PRK00062.1"/>
    <property type="match status" value="1"/>
</dbReference>
<organism evidence="8 9">
    <name type="scientific">SAR86 cluster bacterium</name>
    <dbReference type="NCBI Taxonomy" id="2030880"/>
    <lineage>
        <taxon>Bacteria</taxon>
        <taxon>Pseudomonadati</taxon>
        <taxon>Pseudomonadota</taxon>
        <taxon>Gammaproteobacteria</taxon>
        <taxon>SAR86 cluster</taxon>
    </lineage>
</organism>
<comment type="cofactor">
    <cofactor evidence="1 7">
        <name>pyridoxal 5'-phosphate</name>
        <dbReference type="ChEBI" id="CHEBI:597326"/>
    </cofactor>
</comment>
<accession>A0A520MNH2</accession>
<keyword evidence="6 7" id="KW-0627">Porphyrin biosynthesis</keyword>
<gene>
    <name evidence="7 8" type="primary">hemL</name>
    <name evidence="8" type="ORF">EVA96_01030</name>
</gene>
<dbReference type="PROSITE" id="PS00600">
    <property type="entry name" value="AA_TRANSFER_CLASS_3"/>
    <property type="match status" value="1"/>
</dbReference>
<dbReference type="Gene3D" id="3.40.640.10">
    <property type="entry name" value="Type I PLP-dependent aspartate aminotransferase-like (Major domain)"/>
    <property type="match status" value="1"/>
</dbReference>
<dbReference type="NCBIfam" id="TIGR00713">
    <property type="entry name" value="hemL"/>
    <property type="match status" value="1"/>
</dbReference>
<keyword evidence="7" id="KW-0963">Cytoplasm</keyword>
<dbReference type="InterPro" id="IPR015422">
    <property type="entry name" value="PyrdxlP-dep_Trfase_small"/>
</dbReference>